<dbReference type="STRING" id="1189325.SAMN04488119_10299"/>
<dbReference type="InterPro" id="IPR036291">
    <property type="entry name" value="NAD(P)-bd_dom_sf"/>
</dbReference>
<dbReference type="CDD" id="cd05233">
    <property type="entry name" value="SDR_c"/>
    <property type="match status" value="1"/>
</dbReference>
<dbReference type="SUPFAM" id="SSF51735">
    <property type="entry name" value="NAD(P)-binding Rossmann-fold domains"/>
    <property type="match status" value="1"/>
</dbReference>
<evidence type="ECO:0000313" key="3">
    <source>
        <dbReference type="Proteomes" id="UP000184066"/>
    </source>
</evidence>
<dbReference type="PANTHER" id="PTHR42760:SF78">
    <property type="entry name" value="3-OXOACYL-[ACYL-CARRIER-PROTEIN] REDUCTASE [NADH]"/>
    <property type="match status" value="1"/>
</dbReference>
<sequence length="258" mass="26385">MKKRFDGLAVLITGATGGFGRLAAAAFAEEGARLVLSDRAPAPLESLAQTLDAECVTLAGDVADPALHRDLVALAEDSFGGLDVAVNNAGIAHPAARLEDISDEDARAVIEIDLLAVFYAMKAQIPAMTAHAARTGRGAAIVNIASVAGLAGAPTISVYSAAKHGVVGLTRSAAAENARRGLRVNAVCPAFARTPMVEAGLLSGEDQAEAERRLTRGVPMRRVADPAEIIPAILFAADPANSFMTGQTLAPDGGITAI</sequence>
<organism evidence="2 3">
    <name type="scientific">Oceanicella actignis</name>
    <dbReference type="NCBI Taxonomy" id="1189325"/>
    <lineage>
        <taxon>Bacteria</taxon>
        <taxon>Pseudomonadati</taxon>
        <taxon>Pseudomonadota</taxon>
        <taxon>Alphaproteobacteria</taxon>
        <taxon>Rhodobacterales</taxon>
        <taxon>Paracoccaceae</taxon>
        <taxon>Oceanicella</taxon>
    </lineage>
</organism>
<keyword evidence="3" id="KW-1185">Reference proteome</keyword>
<dbReference type="PROSITE" id="PS00061">
    <property type="entry name" value="ADH_SHORT"/>
    <property type="match status" value="1"/>
</dbReference>
<dbReference type="GO" id="GO:0016616">
    <property type="term" value="F:oxidoreductase activity, acting on the CH-OH group of donors, NAD or NADP as acceptor"/>
    <property type="evidence" value="ECO:0007669"/>
    <property type="project" value="TreeGrafter"/>
</dbReference>
<comment type="similarity">
    <text evidence="1">Belongs to the short-chain dehydrogenases/reductases (SDR) family.</text>
</comment>
<dbReference type="FunFam" id="3.40.50.720:FF:000084">
    <property type="entry name" value="Short-chain dehydrogenase reductase"/>
    <property type="match status" value="1"/>
</dbReference>
<dbReference type="Gene3D" id="3.40.50.720">
    <property type="entry name" value="NAD(P)-binding Rossmann-like Domain"/>
    <property type="match status" value="1"/>
</dbReference>
<dbReference type="OrthoDB" id="9804774at2"/>
<dbReference type="InterPro" id="IPR020904">
    <property type="entry name" value="Sc_DH/Rdtase_CS"/>
</dbReference>
<dbReference type="PRINTS" id="PR00081">
    <property type="entry name" value="GDHRDH"/>
</dbReference>
<reference evidence="2 3" key="1">
    <citation type="submission" date="2016-12" db="EMBL/GenBank/DDBJ databases">
        <authorList>
            <person name="Song W.-J."/>
            <person name="Kurnit D.M."/>
        </authorList>
    </citation>
    <scope>NUCLEOTIDE SEQUENCE [LARGE SCALE GENOMIC DNA]</scope>
    <source>
        <strain evidence="2 3">CGMCC 1.10808</strain>
    </source>
</reference>
<dbReference type="Pfam" id="PF13561">
    <property type="entry name" value="adh_short_C2"/>
    <property type="match status" value="1"/>
</dbReference>
<name>A0A1M7S165_9RHOB</name>
<proteinExistence type="inferred from homology"/>
<dbReference type="PANTHER" id="PTHR42760">
    <property type="entry name" value="SHORT-CHAIN DEHYDROGENASES/REDUCTASES FAMILY MEMBER"/>
    <property type="match status" value="1"/>
</dbReference>
<dbReference type="Proteomes" id="UP000184066">
    <property type="component" value="Unassembled WGS sequence"/>
</dbReference>
<protein>
    <submittedName>
        <fullName evidence="2">NAD(P)-dependent dehydrogenase, short-chain alcohol dehydrogenase family</fullName>
    </submittedName>
</protein>
<accession>A0A1M7S165</accession>
<evidence type="ECO:0000256" key="1">
    <source>
        <dbReference type="ARBA" id="ARBA00006484"/>
    </source>
</evidence>
<dbReference type="EMBL" id="FRDL01000001">
    <property type="protein sequence ID" value="SHN52231.1"/>
    <property type="molecule type" value="Genomic_DNA"/>
</dbReference>
<dbReference type="AlphaFoldDB" id="A0A1M7S165"/>
<gene>
    <name evidence="2" type="ORF">SAMN05216200_101419</name>
</gene>
<dbReference type="InterPro" id="IPR002347">
    <property type="entry name" value="SDR_fam"/>
</dbReference>
<dbReference type="RefSeq" id="WP_072745973.1">
    <property type="nucleotide sequence ID" value="NZ_FOHL01000002.1"/>
</dbReference>
<dbReference type="PRINTS" id="PR00080">
    <property type="entry name" value="SDRFAMILY"/>
</dbReference>
<evidence type="ECO:0000313" key="2">
    <source>
        <dbReference type="EMBL" id="SHN52231.1"/>
    </source>
</evidence>